<dbReference type="SUPFAM" id="SSF51735">
    <property type="entry name" value="NAD(P)-binding Rossmann-fold domains"/>
    <property type="match status" value="1"/>
</dbReference>
<protein>
    <submittedName>
        <fullName evidence="4">Putative nucleoside-diphosphate-sugar epimerase family protein</fullName>
    </submittedName>
</protein>
<dbReference type="eggNOG" id="ENOG502RXC9">
    <property type="taxonomic scope" value="Eukaryota"/>
</dbReference>
<keyword evidence="2" id="KW-0521">NADP</keyword>
<evidence type="ECO:0000259" key="3">
    <source>
        <dbReference type="Pfam" id="PF05368"/>
    </source>
</evidence>
<dbReference type="KEGG" id="tmn:UCRPA7_8829"/>
<gene>
    <name evidence="4" type="ORF">UCRPA7_8829</name>
</gene>
<evidence type="ECO:0000256" key="1">
    <source>
        <dbReference type="ARBA" id="ARBA00006328"/>
    </source>
</evidence>
<dbReference type="HOGENOM" id="CLU_007383_8_4_1"/>
<accession>R8B8S8</accession>
<dbReference type="Proteomes" id="UP000014074">
    <property type="component" value="Unassembled WGS sequence"/>
</dbReference>
<organism evidence="4 5">
    <name type="scientific">Phaeoacremonium minimum (strain UCR-PA7)</name>
    <name type="common">Esca disease fungus</name>
    <name type="synonym">Togninia minima</name>
    <dbReference type="NCBI Taxonomy" id="1286976"/>
    <lineage>
        <taxon>Eukaryota</taxon>
        <taxon>Fungi</taxon>
        <taxon>Dikarya</taxon>
        <taxon>Ascomycota</taxon>
        <taxon>Pezizomycotina</taxon>
        <taxon>Sordariomycetes</taxon>
        <taxon>Sordariomycetidae</taxon>
        <taxon>Togniniales</taxon>
        <taxon>Togniniaceae</taxon>
        <taxon>Phaeoacremonium</taxon>
    </lineage>
</organism>
<sequence length="324" mass="34786">MSSTSKRNVLVVGATGKQGQAVISALLSPPPPGSAPVHILAMTRSIASASAKAKALAEAHPDSVTLVEGDLLDPAAFFASRPRGSIAAVFLYTAPGKQSETEQAVPFVDAAARHGVRHVVFSSVDRGGEPASWANPTGIKHFYEKHAVELHLRDGLPAAEAEGEGEGEDGRTPTWTVLRPAAFLDNMNPGMFCALFTAMWSTALAPDRKLQFVGTRDIGLFAARALAQPERWAGRAVSLAGDEMTLAEAQATFRRVVGKELPSTWGVLGRGLMWAVGEVGRMFAWFESEGYGADIEALRREESSLQDFEAWLRESSGWKDEIKK</sequence>
<comment type="similarity">
    <text evidence="1">Belongs to the NmrA-type oxidoreductase family.</text>
</comment>
<proteinExistence type="inferred from homology"/>
<dbReference type="InterPro" id="IPR051164">
    <property type="entry name" value="NmrA-like_oxidored"/>
</dbReference>
<name>R8B8S8_PHAM7</name>
<dbReference type="RefSeq" id="XP_007919530.1">
    <property type="nucleotide sequence ID" value="XM_007921339.1"/>
</dbReference>
<keyword evidence="5" id="KW-1185">Reference proteome</keyword>
<feature type="domain" description="NmrA-like" evidence="3">
    <location>
        <begin position="6"/>
        <end position="265"/>
    </location>
</feature>
<dbReference type="PANTHER" id="PTHR42748">
    <property type="entry name" value="NITROGEN METABOLITE REPRESSION PROTEIN NMRA FAMILY MEMBER"/>
    <property type="match status" value="1"/>
</dbReference>
<dbReference type="GeneID" id="19329719"/>
<dbReference type="InterPro" id="IPR008030">
    <property type="entry name" value="NmrA-like"/>
</dbReference>
<evidence type="ECO:0000313" key="5">
    <source>
        <dbReference type="Proteomes" id="UP000014074"/>
    </source>
</evidence>
<dbReference type="OrthoDB" id="9997102at2759"/>
<dbReference type="PANTHER" id="PTHR42748:SF7">
    <property type="entry name" value="NMRA LIKE REDOX SENSOR 1-RELATED"/>
    <property type="match status" value="1"/>
</dbReference>
<dbReference type="EMBL" id="KB933378">
    <property type="protein sequence ID" value="EON95682.1"/>
    <property type="molecule type" value="Genomic_DNA"/>
</dbReference>
<evidence type="ECO:0000313" key="4">
    <source>
        <dbReference type="EMBL" id="EON95682.1"/>
    </source>
</evidence>
<dbReference type="InterPro" id="IPR036291">
    <property type="entry name" value="NAD(P)-bd_dom_sf"/>
</dbReference>
<reference evidence="5" key="1">
    <citation type="journal article" date="2013" name="Genome Announc.">
        <title>Draft genome sequence of the ascomycete Phaeoacremonium aleophilum strain UCR-PA7, a causal agent of the esca disease complex in grapevines.</title>
        <authorList>
            <person name="Blanco-Ulate B."/>
            <person name="Rolshausen P."/>
            <person name="Cantu D."/>
        </authorList>
    </citation>
    <scope>NUCLEOTIDE SEQUENCE [LARGE SCALE GENOMIC DNA]</scope>
    <source>
        <strain evidence="5">UCR-PA7</strain>
    </source>
</reference>
<dbReference type="Gene3D" id="3.40.50.720">
    <property type="entry name" value="NAD(P)-binding Rossmann-like Domain"/>
    <property type="match status" value="1"/>
</dbReference>
<dbReference type="Gene3D" id="3.90.25.10">
    <property type="entry name" value="UDP-galactose 4-epimerase, domain 1"/>
    <property type="match status" value="1"/>
</dbReference>
<dbReference type="GO" id="GO:0005634">
    <property type="term" value="C:nucleus"/>
    <property type="evidence" value="ECO:0007669"/>
    <property type="project" value="TreeGrafter"/>
</dbReference>
<evidence type="ECO:0000256" key="2">
    <source>
        <dbReference type="ARBA" id="ARBA00022857"/>
    </source>
</evidence>
<dbReference type="AlphaFoldDB" id="R8B8S8"/>
<dbReference type="Pfam" id="PF05368">
    <property type="entry name" value="NmrA"/>
    <property type="match status" value="1"/>
</dbReference>